<reference evidence="2" key="1">
    <citation type="submission" date="2025-08" db="UniProtKB">
        <authorList>
            <consortium name="RefSeq"/>
        </authorList>
    </citation>
    <scope>IDENTIFICATION</scope>
    <source>
        <tissue evidence="2">Leaves</tissue>
    </source>
</reference>
<sequence length="302" mass="34852">MAMPTYAMSCFKLSRKLCKDITTSMASNWWGETDGKIKMHWLSWKKIALKRSEGGLGFKDIEAFKKALLGKQIWRILTKPNLLVSKVLRAKYFPKDSIFKRKPQKNASWIWQGLLGARSLIKKGVIRRTGNGRSTNIWEHQWIPGSSSGREDSYFWQHNAGGFYSVSSRYKLLIEESRSIEKVKSGEAGPSIMEGSQQLKQMWNTLWKLNIKHKIKLFIWKCIKGMGDPVCRACGESQETVEHLLLSCPKTLDIWKVAPIQWDGARDQHRDFKRWWSKISEAKTRPEGAQHIGLTANILWQV</sequence>
<evidence type="ECO:0000313" key="1">
    <source>
        <dbReference type="Proteomes" id="UP001652660"/>
    </source>
</evidence>
<accession>A0ABM4VQL4</accession>
<evidence type="ECO:0008006" key="3">
    <source>
        <dbReference type="Google" id="ProtNLM"/>
    </source>
</evidence>
<keyword evidence="1" id="KW-1185">Reference proteome</keyword>
<proteinExistence type="predicted"/>
<dbReference type="PANTHER" id="PTHR33116">
    <property type="entry name" value="REVERSE TRANSCRIPTASE ZINC-BINDING DOMAIN-CONTAINING PROTEIN-RELATED-RELATED"/>
    <property type="match status" value="1"/>
</dbReference>
<evidence type="ECO:0000313" key="2">
    <source>
        <dbReference type="RefSeq" id="XP_071921827.1"/>
    </source>
</evidence>
<dbReference type="GeneID" id="140014647"/>
<dbReference type="RefSeq" id="XP_071921827.1">
    <property type="nucleotide sequence ID" value="XM_072065726.1"/>
</dbReference>
<name>A0ABM4VQL4_COFAR</name>
<protein>
    <recommendedName>
        <fullName evidence="3">Reverse transcriptase zinc-binding domain-containing protein</fullName>
    </recommendedName>
</protein>
<dbReference type="Proteomes" id="UP001652660">
    <property type="component" value="Chromosome 9e"/>
</dbReference>
<organism evidence="1 2">
    <name type="scientific">Coffea arabica</name>
    <name type="common">Arabian coffee</name>
    <dbReference type="NCBI Taxonomy" id="13443"/>
    <lineage>
        <taxon>Eukaryota</taxon>
        <taxon>Viridiplantae</taxon>
        <taxon>Streptophyta</taxon>
        <taxon>Embryophyta</taxon>
        <taxon>Tracheophyta</taxon>
        <taxon>Spermatophyta</taxon>
        <taxon>Magnoliopsida</taxon>
        <taxon>eudicotyledons</taxon>
        <taxon>Gunneridae</taxon>
        <taxon>Pentapetalae</taxon>
        <taxon>asterids</taxon>
        <taxon>lamiids</taxon>
        <taxon>Gentianales</taxon>
        <taxon>Rubiaceae</taxon>
        <taxon>Ixoroideae</taxon>
        <taxon>Gardenieae complex</taxon>
        <taxon>Bertiereae - Coffeeae clade</taxon>
        <taxon>Coffeeae</taxon>
        <taxon>Coffea</taxon>
    </lineage>
</organism>
<dbReference type="PANTHER" id="PTHR33116:SF86">
    <property type="entry name" value="REVERSE TRANSCRIPTASE DOMAIN-CONTAINING PROTEIN"/>
    <property type="match status" value="1"/>
</dbReference>
<gene>
    <name evidence="2" type="primary">LOC140014647</name>
</gene>